<evidence type="ECO:0000313" key="2">
    <source>
        <dbReference type="Proteomes" id="UP000199475"/>
    </source>
</evidence>
<name>A0A1G9N7X8_9ACTN</name>
<dbReference type="OrthoDB" id="2625323at2"/>
<dbReference type="EMBL" id="FNGP01000007">
    <property type="protein sequence ID" value="SDL82483.1"/>
    <property type="molecule type" value="Genomic_DNA"/>
</dbReference>
<reference evidence="1 2" key="1">
    <citation type="submission" date="2016-10" db="EMBL/GenBank/DDBJ databases">
        <authorList>
            <person name="de Groot N.N."/>
        </authorList>
    </citation>
    <scope>NUCLEOTIDE SEQUENCE [LARGE SCALE GENOMIC DNA]</scope>
    <source>
        <strain evidence="1 2">CGMCC 1.9159</strain>
    </source>
</reference>
<sequence length="87" mass="9518">MESQITQTLRAFITDNYLFGDRARLPADDASLLETGVIDSTGVLELIEFLESEYGFTVEDTETLPENLGSVAGLTRYVSAKQRQGAA</sequence>
<evidence type="ECO:0000313" key="1">
    <source>
        <dbReference type="EMBL" id="SDL82483.1"/>
    </source>
</evidence>
<dbReference type="Gene3D" id="1.10.1200.10">
    <property type="entry name" value="ACP-like"/>
    <property type="match status" value="1"/>
</dbReference>
<gene>
    <name evidence="1" type="ORF">SAMN04488242_2952</name>
</gene>
<dbReference type="InterPro" id="IPR036736">
    <property type="entry name" value="ACP-like_sf"/>
</dbReference>
<keyword evidence="2" id="KW-1185">Reference proteome</keyword>
<accession>A0A1G9N7X8</accession>
<dbReference type="STRING" id="686624.SAMN04488242_2952"/>
<dbReference type="SUPFAM" id="SSF47336">
    <property type="entry name" value="ACP-like"/>
    <property type="match status" value="1"/>
</dbReference>
<organism evidence="1 2">
    <name type="scientific">Tessaracoccus oleiagri</name>
    <dbReference type="NCBI Taxonomy" id="686624"/>
    <lineage>
        <taxon>Bacteria</taxon>
        <taxon>Bacillati</taxon>
        <taxon>Actinomycetota</taxon>
        <taxon>Actinomycetes</taxon>
        <taxon>Propionibacteriales</taxon>
        <taxon>Propionibacteriaceae</taxon>
        <taxon>Tessaracoccus</taxon>
    </lineage>
</organism>
<proteinExistence type="predicted"/>
<dbReference type="Proteomes" id="UP000199475">
    <property type="component" value="Unassembled WGS sequence"/>
</dbReference>
<dbReference type="AlphaFoldDB" id="A0A1G9N7X8"/>
<protein>
    <submittedName>
        <fullName evidence="1">Acyl carrier protein</fullName>
    </submittedName>
</protein>
<dbReference type="RefSeq" id="WP_093253844.1">
    <property type="nucleotide sequence ID" value="NZ_FNGP01000007.1"/>
</dbReference>